<dbReference type="InterPro" id="IPR001937">
    <property type="entry name" value="GalP_UDPtransf1"/>
</dbReference>
<proteinExistence type="inferred from homology"/>
<dbReference type="InterPro" id="IPR005850">
    <property type="entry name" value="GalP_Utransf_C"/>
</dbReference>
<evidence type="ECO:0000256" key="6">
    <source>
        <dbReference type="ARBA" id="ARBA00023277"/>
    </source>
</evidence>
<gene>
    <name evidence="13" type="primary">galT</name>
    <name evidence="13" type="ORF">COT91_01695</name>
</gene>
<dbReference type="GO" id="GO:0008270">
    <property type="term" value="F:zinc ion binding"/>
    <property type="evidence" value="ECO:0007669"/>
    <property type="project" value="InterPro"/>
</dbReference>
<evidence type="ECO:0000256" key="8">
    <source>
        <dbReference type="PIRSR" id="PIRSR000808-1"/>
    </source>
</evidence>
<dbReference type="EMBL" id="PFAJ01000023">
    <property type="protein sequence ID" value="PIR97356.1"/>
    <property type="molecule type" value="Genomic_DNA"/>
</dbReference>
<dbReference type="PANTHER" id="PTHR42763">
    <property type="entry name" value="ADP-GLUCOSE PHOSPHORYLASE"/>
    <property type="match status" value="1"/>
</dbReference>
<feature type="binding site" evidence="9">
    <location>
        <position position="44"/>
    </location>
    <ligand>
        <name>Zn(2+)</name>
        <dbReference type="ChEBI" id="CHEBI:29105"/>
    </ligand>
</feature>
<evidence type="ECO:0000256" key="2">
    <source>
        <dbReference type="ARBA" id="ARBA00022679"/>
    </source>
</evidence>
<dbReference type="Proteomes" id="UP000230557">
    <property type="component" value="Unassembled WGS sequence"/>
</dbReference>
<keyword evidence="10" id="KW-0408">Iron</keyword>
<reference evidence="14" key="1">
    <citation type="submission" date="2017-09" db="EMBL/GenBank/DDBJ databases">
        <title>Depth-based differentiation of microbial function through sediment-hosted aquifers and enrichment of novel symbionts in the deep terrestrial subsurface.</title>
        <authorList>
            <person name="Probst A.J."/>
            <person name="Ladd B."/>
            <person name="Jarett J.K."/>
            <person name="Geller-Mcgrath D.E."/>
            <person name="Sieber C.M.K."/>
            <person name="Emerson J.B."/>
            <person name="Anantharaman K."/>
            <person name="Thomas B.C."/>
            <person name="Malmstrom R."/>
            <person name="Stieglmeier M."/>
            <person name="Klingl A."/>
            <person name="Woyke T."/>
            <person name="Ryan C.M."/>
            <person name="Banfield J.F."/>
        </authorList>
    </citation>
    <scope>NUCLEOTIDE SEQUENCE [LARGE SCALE GENOMIC DNA]</scope>
</reference>
<evidence type="ECO:0000256" key="10">
    <source>
        <dbReference type="PIRSR" id="PIRSR000808-4"/>
    </source>
</evidence>
<evidence type="ECO:0000256" key="3">
    <source>
        <dbReference type="ARBA" id="ARBA00022695"/>
    </source>
</evidence>
<comment type="cofactor">
    <cofactor evidence="9">
        <name>Zn(2+)</name>
        <dbReference type="ChEBI" id="CHEBI:29105"/>
    </cofactor>
    <text evidence="9">Binds 1 zinc ion per subunit.</text>
</comment>
<dbReference type="Pfam" id="PF02744">
    <property type="entry name" value="GalP_UDP_tr_C"/>
    <property type="match status" value="1"/>
</dbReference>
<organism evidence="13 14">
    <name type="scientific">Candidatus Doudnabacteria bacterium CG10_big_fil_rev_8_21_14_0_10_41_10</name>
    <dbReference type="NCBI Taxonomy" id="1974551"/>
    <lineage>
        <taxon>Bacteria</taxon>
        <taxon>Candidatus Doudnaibacteriota</taxon>
    </lineage>
</organism>
<evidence type="ECO:0000313" key="13">
    <source>
        <dbReference type="EMBL" id="PIR97356.1"/>
    </source>
</evidence>
<evidence type="ECO:0000256" key="7">
    <source>
        <dbReference type="NCBIfam" id="TIGR00209"/>
    </source>
</evidence>
<dbReference type="InterPro" id="IPR053177">
    <property type="entry name" value="ADP-glucose_phosphorylase"/>
</dbReference>
<dbReference type="GO" id="GO:0006012">
    <property type="term" value="P:galactose metabolic process"/>
    <property type="evidence" value="ECO:0007669"/>
    <property type="project" value="UniProtKB-UniRule"/>
</dbReference>
<keyword evidence="2 13" id="KW-0808">Transferase</keyword>
<dbReference type="SUPFAM" id="SSF54197">
    <property type="entry name" value="HIT-like"/>
    <property type="match status" value="2"/>
</dbReference>
<feature type="binding site" evidence="9">
    <location>
        <position position="159"/>
    </location>
    <ligand>
        <name>Zn(2+)</name>
        <dbReference type="ChEBI" id="CHEBI:29105"/>
    </ligand>
</feature>
<protein>
    <recommendedName>
        <fullName evidence="7">Galactose-1-phosphate uridylyltransferase</fullName>
        <ecNumber evidence="7">2.7.7.12</ecNumber>
    </recommendedName>
</protein>
<feature type="domain" description="Galactose-1-phosphate uridyl transferase C-terminal" evidence="12">
    <location>
        <begin position="191"/>
        <end position="296"/>
    </location>
</feature>
<evidence type="ECO:0000256" key="4">
    <source>
        <dbReference type="ARBA" id="ARBA00022723"/>
    </source>
</evidence>
<dbReference type="NCBIfam" id="TIGR00209">
    <property type="entry name" value="galT_1"/>
    <property type="match status" value="1"/>
</dbReference>
<dbReference type="UniPathway" id="UPA00214"/>
<evidence type="ECO:0000313" key="14">
    <source>
        <dbReference type="Proteomes" id="UP000230557"/>
    </source>
</evidence>
<evidence type="ECO:0000256" key="5">
    <source>
        <dbReference type="ARBA" id="ARBA00022833"/>
    </source>
</evidence>
<evidence type="ECO:0000256" key="1">
    <source>
        <dbReference type="ARBA" id="ARBA00010951"/>
    </source>
</evidence>
<name>A0A2H0VE42_9BACT</name>
<keyword evidence="4 9" id="KW-0479">Metal-binding</keyword>
<dbReference type="GO" id="GO:0008108">
    <property type="term" value="F:UDP-glucose:hexose-1-phosphate uridylyltransferase activity"/>
    <property type="evidence" value="ECO:0007669"/>
    <property type="project" value="UniProtKB-UniRule"/>
</dbReference>
<dbReference type="PANTHER" id="PTHR42763:SF2">
    <property type="entry name" value="ADP-GLUCOSE PHOSPHORYLASE"/>
    <property type="match status" value="1"/>
</dbReference>
<keyword evidence="3 13" id="KW-0548">Nucleotidyltransferase</keyword>
<dbReference type="Pfam" id="PF01087">
    <property type="entry name" value="GalP_UDP_transf"/>
    <property type="match status" value="1"/>
</dbReference>
<sequence>MSEFRQDIVTKEWVLVASLRSGRPHEFSKSKAIPEGLPESDPKCVFCVGNESKTPPEILRLPKNDNWQVRVVPNKFGLLELNQAKTFRNFYVSLPGIGSHEVVLTRAHNQPTALKSVELIDQVLEVYIKRINDLKKYNTVKYVHIIQNHGKLAGASLIHPHSQIFAMPFLGPHLQEELRGANGHYQVFDKCIYCDIIAYELTRKARIVLETRNFLVICPYESKMPYQMRIMPKKHQANFNEISIEDRKELAAVIKSILSKLYYKLNNPAYNYYIHSMPFRRSKNVSHNEKAYHWHMVIMPRINIWAGLELGTEIYVNVMPPEEAAEYLRGE</sequence>
<comment type="caution">
    <text evidence="13">The sequence shown here is derived from an EMBL/GenBank/DDBJ whole genome shotgun (WGS) entry which is preliminary data.</text>
</comment>
<feature type="binding site" evidence="10">
    <location>
        <position position="295"/>
    </location>
    <ligand>
        <name>Fe cation</name>
        <dbReference type="ChEBI" id="CHEBI:24875"/>
    </ligand>
</feature>
<dbReference type="EC" id="2.7.7.12" evidence="7"/>
<feature type="domain" description="Galactose-1-phosphate uridyl transferase N-terminal" evidence="11">
    <location>
        <begin position="4"/>
        <end position="169"/>
    </location>
</feature>
<feature type="binding site" evidence="10">
    <location>
        <position position="177"/>
    </location>
    <ligand>
        <name>Fe cation</name>
        <dbReference type="ChEBI" id="CHEBI:24875"/>
    </ligand>
</feature>
<dbReference type="PIRSF" id="PIRSF000808">
    <property type="entry name" value="GalT"/>
    <property type="match status" value="1"/>
</dbReference>
<evidence type="ECO:0000256" key="9">
    <source>
        <dbReference type="PIRSR" id="PIRSR000808-3"/>
    </source>
</evidence>
<accession>A0A2H0VE42</accession>
<feature type="active site" description="Tele-UMP-histidine intermediate" evidence="8">
    <location>
        <position position="161"/>
    </location>
</feature>
<evidence type="ECO:0000259" key="11">
    <source>
        <dbReference type="Pfam" id="PF01087"/>
    </source>
</evidence>
<dbReference type="AlphaFoldDB" id="A0A2H0VE42"/>
<comment type="similarity">
    <text evidence="1">Belongs to the galactose-1-phosphate uridylyltransferase type 1 family.</text>
</comment>
<comment type="cofactor">
    <cofactor evidence="10">
        <name>Fe cation</name>
        <dbReference type="ChEBI" id="CHEBI:24875"/>
    </cofactor>
    <text evidence="10">Binds 1 Fe cation per subunit.</text>
</comment>
<dbReference type="InterPro" id="IPR005849">
    <property type="entry name" value="GalP_Utransf_N"/>
</dbReference>
<feature type="binding site" evidence="9">
    <location>
        <position position="47"/>
    </location>
    <ligand>
        <name>Zn(2+)</name>
        <dbReference type="ChEBI" id="CHEBI:29105"/>
    </ligand>
</feature>
<dbReference type="InterPro" id="IPR036265">
    <property type="entry name" value="HIT-like_sf"/>
</dbReference>
<feature type="binding site" evidence="10">
    <location>
        <position position="275"/>
    </location>
    <ligand>
        <name>Fe cation</name>
        <dbReference type="ChEBI" id="CHEBI:24875"/>
    </ligand>
</feature>
<keyword evidence="6" id="KW-0119">Carbohydrate metabolism</keyword>
<feature type="binding site" evidence="9">
    <location>
        <position position="108"/>
    </location>
    <ligand>
        <name>Zn(2+)</name>
        <dbReference type="ChEBI" id="CHEBI:29105"/>
    </ligand>
</feature>
<keyword evidence="5 9" id="KW-0862">Zinc</keyword>
<dbReference type="Gene3D" id="3.30.428.10">
    <property type="entry name" value="HIT-like"/>
    <property type="match status" value="2"/>
</dbReference>
<evidence type="ECO:0000259" key="12">
    <source>
        <dbReference type="Pfam" id="PF02744"/>
    </source>
</evidence>
<feature type="binding site" evidence="10">
    <location>
        <position position="293"/>
    </location>
    <ligand>
        <name>Fe cation</name>
        <dbReference type="ChEBI" id="CHEBI:24875"/>
    </ligand>
</feature>